<comment type="caution">
    <text evidence="3">The sequence shown here is derived from an EMBL/GenBank/DDBJ whole genome shotgun (WGS) entry which is preliminary data.</text>
</comment>
<keyword evidence="1" id="KW-1133">Transmembrane helix</keyword>
<feature type="transmembrane region" description="Helical" evidence="1">
    <location>
        <begin position="7"/>
        <end position="31"/>
    </location>
</feature>
<accession>A0A9D1VUP5</accession>
<dbReference type="EMBL" id="DXFD01000083">
    <property type="protein sequence ID" value="HIX47148.1"/>
    <property type="molecule type" value="Genomic_DNA"/>
</dbReference>
<keyword evidence="1" id="KW-0472">Membrane</keyword>
<feature type="transmembrane region" description="Helical" evidence="1">
    <location>
        <begin position="195"/>
        <end position="216"/>
    </location>
</feature>
<feature type="transmembrane region" description="Helical" evidence="1">
    <location>
        <begin position="168"/>
        <end position="189"/>
    </location>
</feature>
<evidence type="ECO:0000313" key="4">
    <source>
        <dbReference type="Proteomes" id="UP000824249"/>
    </source>
</evidence>
<dbReference type="InterPro" id="IPR048634">
    <property type="entry name" value="SecD_SecF_C"/>
</dbReference>
<feature type="transmembrane region" description="Helical" evidence="1">
    <location>
        <begin position="275"/>
        <end position="295"/>
    </location>
</feature>
<reference evidence="3" key="1">
    <citation type="journal article" date="2021" name="PeerJ">
        <title>Extensive microbial diversity within the chicken gut microbiome revealed by metagenomics and culture.</title>
        <authorList>
            <person name="Gilroy R."/>
            <person name="Ravi A."/>
            <person name="Getino M."/>
            <person name="Pursley I."/>
            <person name="Horton D.L."/>
            <person name="Alikhan N.F."/>
            <person name="Baker D."/>
            <person name="Gharbi K."/>
            <person name="Hall N."/>
            <person name="Watson M."/>
            <person name="Adriaenssens E.M."/>
            <person name="Foster-Nyarko E."/>
            <person name="Jarju S."/>
            <person name="Secka A."/>
            <person name="Antonio M."/>
            <person name="Oren A."/>
            <person name="Chaudhuri R.R."/>
            <person name="La Ragione R."/>
            <person name="Hildebrand F."/>
            <person name="Pallen M.J."/>
        </authorList>
    </citation>
    <scope>NUCLEOTIDE SEQUENCE</scope>
    <source>
        <strain evidence="3">26628</strain>
    </source>
</reference>
<dbReference type="Proteomes" id="UP000824249">
    <property type="component" value="Unassembled WGS sequence"/>
</dbReference>
<name>A0A9D1VUP5_9FIRM</name>
<feature type="domain" description="Protein export membrane protein SecD/SecF C-terminal" evidence="2">
    <location>
        <begin position="141"/>
        <end position="302"/>
    </location>
</feature>
<dbReference type="SUPFAM" id="SSF82866">
    <property type="entry name" value="Multidrug efflux transporter AcrB transmembrane domain"/>
    <property type="match status" value="1"/>
</dbReference>
<dbReference type="Gene3D" id="1.20.1640.10">
    <property type="entry name" value="Multidrug efflux transporter AcrB transmembrane domain"/>
    <property type="match status" value="1"/>
</dbReference>
<reference evidence="3" key="2">
    <citation type="submission" date="2021-04" db="EMBL/GenBank/DDBJ databases">
        <authorList>
            <person name="Gilroy R."/>
        </authorList>
    </citation>
    <scope>NUCLEOTIDE SEQUENCE</scope>
    <source>
        <strain evidence="3">26628</strain>
    </source>
</reference>
<evidence type="ECO:0000313" key="3">
    <source>
        <dbReference type="EMBL" id="HIX47148.1"/>
    </source>
</evidence>
<gene>
    <name evidence="3" type="ORF">H9737_05630</name>
</gene>
<feature type="transmembrane region" description="Helical" evidence="1">
    <location>
        <begin position="246"/>
        <end position="269"/>
    </location>
</feature>
<keyword evidence="1" id="KW-0812">Transmembrane</keyword>
<organism evidence="3 4">
    <name type="scientific">Candidatus Borkfalkia faecigallinarum</name>
    <dbReference type="NCBI Taxonomy" id="2838509"/>
    <lineage>
        <taxon>Bacteria</taxon>
        <taxon>Bacillati</taxon>
        <taxon>Bacillota</taxon>
        <taxon>Clostridia</taxon>
        <taxon>Christensenellales</taxon>
        <taxon>Christensenellaceae</taxon>
        <taxon>Candidatus Borkfalkia</taxon>
    </lineage>
</organism>
<evidence type="ECO:0000256" key="1">
    <source>
        <dbReference type="SAM" id="Phobius"/>
    </source>
</evidence>
<proteinExistence type="predicted"/>
<evidence type="ECO:0000259" key="2">
    <source>
        <dbReference type="Pfam" id="PF02355"/>
    </source>
</evidence>
<protein>
    <recommendedName>
        <fullName evidence="2">Protein export membrane protein SecD/SecF C-terminal domain-containing protein</fullName>
    </recommendedName>
</protein>
<sequence length="304" mass="31839">MSNRKTAFWINLVVSLVLIAVGAFLVGFVGFNADSTTCDANVIEVRDMLRLSDDARDALQDHCSDELASYCSVSSVKVSEASATGATVLEFSVGADSEEELAGAADSLRSSLESASIEGVDAALITVSYHLSENAPYYTYIWRTAIAVGVSMVLLFAYAAIRFKLSAGLSVLVAGAHDVLLTLALVAILRIPAGVGLVGVAVFSFLLSAFLSMTVFGKVRTLRSEEATRGMSAAEMVDVAVKDRRGIVAATAVFAALFCVILGVIGIFVGSDMTWIMLASLLAVAVSACSSLFLAPSMYATLKG</sequence>
<dbReference type="Pfam" id="PF02355">
    <property type="entry name" value="SecD_SecF_C"/>
    <property type="match status" value="1"/>
</dbReference>
<dbReference type="AlphaFoldDB" id="A0A9D1VUP5"/>
<feature type="transmembrane region" description="Helical" evidence="1">
    <location>
        <begin position="140"/>
        <end position="161"/>
    </location>
</feature>